<organism evidence="1 2">
    <name type="scientific">Leifsonella bigeumensis</name>
    <dbReference type="NCBI Taxonomy" id="433643"/>
    <lineage>
        <taxon>Bacteria</taxon>
        <taxon>Bacillati</taxon>
        <taxon>Actinomycetota</taxon>
        <taxon>Actinomycetes</taxon>
        <taxon>Micrococcales</taxon>
        <taxon>Microbacteriaceae</taxon>
        <taxon>Leifsonella</taxon>
    </lineage>
</organism>
<evidence type="ECO:0000313" key="1">
    <source>
        <dbReference type="EMBL" id="GAA3730114.1"/>
    </source>
</evidence>
<dbReference type="Proteomes" id="UP001501004">
    <property type="component" value="Unassembled WGS sequence"/>
</dbReference>
<accession>A0ABP7F365</accession>
<sequence length="114" mass="12926">MPRLRAKHLPHLVDVKVLLGETSEGESWSDWIEDVPAYVEQKSKLVVDRRSTSPTAGQEVTSSTFVVVLHDNDLSPRSMVKVWKDTPRERTSEVVTSDYFSYPRAPGHTQAFLD</sequence>
<evidence type="ECO:0000313" key="2">
    <source>
        <dbReference type="Proteomes" id="UP001501004"/>
    </source>
</evidence>
<protein>
    <submittedName>
        <fullName evidence="1">Uncharacterized protein</fullName>
    </submittedName>
</protein>
<dbReference type="EMBL" id="BAABAE010000001">
    <property type="protein sequence ID" value="GAA3730114.1"/>
    <property type="molecule type" value="Genomic_DNA"/>
</dbReference>
<proteinExistence type="predicted"/>
<reference evidence="2" key="1">
    <citation type="journal article" date="2019" name="Int. J. Syst. Evol. Microbiol.">
        <title>The Global Catalogue of Microorganisms (GCM) 10K type strain sequencing project: providing services to taxonomists for standard genome sequencing and annotation.</title>
        <authorList>
            <consortium name="The Broad Institute Genomics Platform"/>
            <consortium name="The Broad Institute Genome Sequencing Center for Infectious Disease"/>
            <person name="Wu L."/>
            <person name="Ma J."/>
        </authorList>
    </citation>
    <scope>NUCLEOTIDE SEQUENCE [LARGE SCALE GENOMIC DNA]</scope>
    <source>
        <strain evidence="2">JCM 16949</strain>
    </source>
</reference>
<gene>
    <name evidence="1" type="ORF">GCM10022239_03400</name>
</gene>
<dbReference type="RefSeq" id="WP_344753061.1">
    <property type="nucleotide sequence ID" value="NZ_BAABAE010000001.1"/>
</dbReference>
<comment type="caution">
    <text evidence="1">The sequence shown here is derived from an EMBL/GenBank/DDBJ whole genome shotgun (WGS) entry which is preliminary data.</text>
</comment>
<keyword evidence="2" id="KW-1185">Reference proteome</keyword>
<name>A0ABP7F365_9MICO</name>